<dbReference type="KEGG" id="nta:3205357"/>
<organism evidence="1">
    <name type="scientific">Nicotiana tabacum</name>
    <name type="common">Common tobacco</name>
    <dbReference type="NCBI Taxonomy" id="4097"/>
    <lineage>
        <taxon>Eukaryota</taxon>
        <taxon>Viridiplantae</taxon>
        <taxon>Streptophyta</taxon>
        <taxon>Embryophyta</taxon>
        <taxon>Tracheophyta</taxon>
        <taxon>Spermatophyta</taxon>
        <taxon>Magnoliopsida</taxon>
        <taxon>eudicotyledons</taxon>
        <taxon>Gunneridae</taxon>
        <taxon>Pentapetalae</taxon>
        <taxon>asterids</taxon>
        <taxon>lamiids</taxon>
        <taxon>Solanales</taxon>
        <taxon>Solanaceae</taxon>
        <taxon>Nicotianoideae</taxon>
        <taxon>Nicotianeae</taxon>
        <taxon>Nicotiana</taxon>
    </lineage>
</organism>
<sequence length="129" mass="14786">MAPPDVIDVASRPVRAAERTPTLRRKKSFPKVKVNSSRYIINKKRGFSFLLIYGISHCYWPFKKRILLLGNKGDCDSPPLCVLYQSQRGACHLAKICFAARDIFLKGFFQRLTICSHQEPLVLDVDFEL</sequence>
<evidence type="ECO:0000313" key="2">
    <source>
        <dbReference type="Proteomes" id="UP000084051"/>
    </source>
</evidence>
<dbReference type="PaxDb" id="4097-Q5MA13"/>
<evidence type="ECO:0000313" key="1">
    <source>
        <dbReference type="EMBL" id="BAD83465.1"/>
    </source>
</evidence>
<dbReference type="OrthoDB" id="1326549at2759"/>
<reference evidence="4" key="3">
    <citation type="submission" date="2025-04" db="UniProtKB">
        <authorList>
            <consortium name="RefSeq"/>
        </authorList>
    </citation>
    <scope>IDENTIFICATION</scope>
    <source>
        <tissue evidence="4">Leaf</tissue>
    </source>
</reference>
<keyword evidence="3" id="KW-1185">Reference proteome</keyword>
<protein>
    <submittedName>
        <fullName evidence="1 4">Uncharacterized protein</fullName>
    </submittedName>
</protein>
<dbReference type="RefSeq" id="YP_173401.1">
    <property type="nucleotide sequence ID" value="NC_006581.1"/>
</dbReference>
<dbReference type="AlphaFoldDB" id="Q5MA13"/>
<reference evidence="1 2" key="2">
    <citation type="journal article" date="2005" name="Mol. Genet. Genomics">
        <title>The complete nucleotide sequence and multipartite organization of the tobacco mitochondrial genome: comparative analysis of mitochondrial genomes in higher plants.</title>
        <authorList>
            <person name="Sugiyama Y."/>
            <person name="Watase Y."/>
            <person name="Nagase M."/>
            <person name="Makita N."/>
            <person name="Yagura S."/>
            <person name="Hirai A."/>
            <person name="Sugiura M."/>
        </authorList>
    </citation>
    <scope>NUCLEOTIDE SEQUENCE</scope>
    <source>
        <strain evidence="2">cv. TN90</strain>
        <tissue evidence="1 4">Leaf</tissue>
    </source>
</reference>
<keyword evidence="1 4" id="KW-0496">Mitochondrion</keyword>
<proteinExistence type="predicted"/>
<dbReference type="EMBL" id="BA000042">
    <property type="protein sequence ID" value="BAD83465.1"/>
    <property type="molecule type" value="Genomic_DNA"/>
</dbReference>
<dbReference type="OMA" id="GISHCYW"/>
<dbReference type="GeneID" id="3205357"/>
<evidence type="ECO:0000313" key="3">
    <source>
        <dbReference type="Proteomes" id="UP000790787"/>
    </source>
</evidence>
<geneLocation type="mitochondrion" evidence="1 4"/>
<dbReference type="Proteomes" id="UP000790787">
    <property type="component" value="Mitochondrion MT"/>
</dbReference>
<accession>Q5MA13</accession>
<reference evidence="4" key="1">
    <citation type="submission" date="2004-12" db="EMBL/GenBank/DDBJ databases">
        <authorList>
            <consortium name="NCBI Genome Project"/>
        </authorList>
    </citation>
    <scope>NUCLEOTIDE SEQUENCE</scope>
    <source>
        <tissue evidence="4">Leaf</tissue>
    </source>
</reference>
<evidence type="ECO:0000313" key="4">
    <source>
        <dbReference type="RefSeq" id="YP_173401.1"/>
    </source>
</evidence>
<name>Q5MA13_TOBAC</name>
<gene>
    <name evidence="1 4" type="primary">orf129</name>
    <name evidence="4" type="ORF">NitaMp055</name>
</gene>